<dbReference type="Proteomes" id="UP000800093">
    <property type="component" value="Unassembled WGS sequence"/>
</dbReference>
<protein>
    <recommendedName>
        <fullName evidence="3">Putative gamma-glutamylcyclotransferase</fullName>
    </recommendedName>
</protein>
<dbReference type="InterPro" id="IPR013024">
    <property type="entry name" value="GGCT-like"/>
</dbReference>
<reference evidence="6" key="1">
    <citation type="journal article" date="2020" name="Stud. Mycol.">
        <title>101 Dothideomycetes genomes: A test case for predicting lifestyles and emergence of pathogens.</title>
        <authorList>
            <person name="Haridas S."/>
            <person name="Albert R."/>
            <person name="Binder M."/>
            <person name="Bloem J."/>
            <person name="LaButti K."/>
            <person name="Salamov A."/>
            <person name="Andreopoulos B."/>
            <person name="Baker S."/>
            <person name="Barry K."/>
            <person name="Bills G."/>
            <person name="Bluhm B."/>
            <person name="Cannon C."/>
            <person name="Castanera R."/>
            <person name="Culley D."/>
            <person name="Daum C."/>
            <person name="Ezra D."/>
            <person name="Gonzalez J."/>
            <person name="Henrissat B."/>
            <person name="Kuo A."/>
            <person name="Liang C."/>
            <person name="Lipzen A."/>
            <person name="Lutzoni F."/>
            <person name="Magnuson J."/>
            <person name="Mondo S."/>
            <person name="Nolan M."/>
            <person name="Ohm R."/>
            <person name="Pangilinan J."/>
            <person name="Park H.-J."/>
            <person name="Ramirez L."/>
            <person name="Alfaro M."/>
            <person name="Sun H."/>
            <person name="Tritt A."/>
            <person name="Yoshinaga Y."/>
            <person name="Zwiers L.-H."/>
            <person name="Turgeon B."/>
            <person name="Goodwin S."/>
            <person name="Spatafora J."/>
            <person name="Crous P."/>
            <person name="Grigoriev I."/>
        </authorList>
    </citation>
    <scope>NUCLEOTIDE SEQUENCE [LARGE SCALE GENOMIC DNA]</scope>
    <source>
        <strain evidence="6">CBS 304.66</strain>
    </source>
</reference>
<evidence type="ECO:0000313" key="6">
    <source>
        <dbReference type="Proteomes" id="UP000800093"/>
    </source>
</evidence>
<keyword evidence="6" id="KW-1185">Reference proteome</keyword>
<dbReference type="InterPro" id="IPR009288">
    <property type="entry name" value="AIG2-like_dom"/>
</dbReference>
<feature type="domain" description="Gamma-glutamylcyclotransferase AIG2-like" evidence="4">
    <location>
        <begin position="178"/>
        <end position="277"/>
    </location>
</feature>
<dbReference type="CDD" id="cd06661">
    <property type="entry name" value="GGCT_like"/>
    <property type="match status" value="1"/>
</dbReference>
<dbReference type="GO" id="GO:0016740">
    <property type="term" value="F:transferase activity"/>
    <property type="evidence" value="ECO:0007669"/>
    <property type="project" value="UniProtKB-KW"/>
</dbReference>
<dbReference type="InterPro" id="IPR036568">
    <property type="entry name" value="GGCT-like_sf"/>
</dbReference>
<gene>
    <name evidence="5" type="ORF">CC78DRAFT_528533</name>
</gene>
<dbReference type="PANTHER" id="PTHR31544:SF2">
    <property type="entry name" value="AIG2-LIKE PROTEIN D"/>
    <property type="match status" value="1"/>
</dbReference>
<comment type="caution">
    <text evidence="5">The sequence shown here is derived from an EMBL/GenBank/DDBJ whole genome shotgun (WGS) entry which is preliminary data.</text>
</comment>
<dbReference type="PANTHER" id="PTHR31544">
    <property type="entry name" value="AIG2-LIKE PROTEIN D"/>
    <property type="match status" value="1"/>
</dbReference>
<comment type="similarity">
    <text evidence="1">Belongs to the gamma-glutamylcyclotransferase family.</text>
</comment>
<dbReference type="EMBL" id="ML986580">
    <property type="protein sequence ID" value="KAF2270019.1"/>
    <property type="molecule type" value="Genomic_DNA"/>
</dbReference>
<organism evidence="5 6">
    <name type="scientific">Lojkania enalia</name>
    <dbReference type="NCBI Taxonomy" id="147567"/>
    <lineage>
        <taxon>Eukaryota</taxon>
        <taxon>Fungi</taxon>
        <taxon>Dikarya</taxon>
        <taxon>Ascomycota</taxon>
        <taxon>Pezizomycotina</taxon>
        <taxon>Dothideomycetes</taxon>
        <taxon>Pleosporomycetidae</taxon>
        <taxon>Pleosporales</taxon>
        <taxon>Pleosporales incertae sedis</taxon>
        <taxon>Lojkania</taxon>
    </lineage>
</organism>
<name>A0A9P4NB68_9PLEO</name>
<keyword evidence="2" id="KW-0808">Transferase</keyword>
<dbReference type="AlphaFoldDB" id="A0A9P4NB68"/>
<accession>A0A9P4NB68</accession>
<evidence type="ECO:0000256" key="1">
    <source>
        <dbReference type="ARBA" id="ARBA00008861"/>
    </source>
</evidence>
<evidence type="ECO:0000256" key="2">
    <source>
        <dbReference type="ARBA" id="ARBA00022679"/>
    </source>
</evidence>
<evidence type="ECO:0000256" key="3">
    <source>
        <dbReference type="ARBA" id="ARBA00030602"/>
    </source>
</evidence>
<dbReference type="InterPro" id="IPR045038">
    <property type="entry name" value="AIG2-like"/>
</dbReference>
<dbReference type="SUPFAM" id="SSF110857">
    <property type="entry name" value="Gamma-glutamyl cyclotransferase-like"/>
    <property type="match status" value="1"/>
</dbReference>
<evidence type="ECO:0000259" key="4">
    <source>
        <dbReference type="Pfam" id="PF06094"/>
    </source>
</evidence>
<proteinExistence type="inferred from homology"/>
<sequence length="306" mass="33957">MAQQKEEHLEDWETIDGAGFAEAAATDTPVPQGEVTLVRQSLEKVSKLQAPDIDCNAKVQPSKFKYKTVFSDPPVQFPAQALGSAAVSITPSEYPPTDNPQSYTEILKEIGYSGPPSKLPRSFLIAINNRFAPEDLAKFKEDAELNFSHALPYFFSGSFIFPSCLRSATDGTTLLSIAKSMTPATLLGHTRHAVKGQPYPAMLPSTNAEDKVRGMLVFSMLDAQRRAIHQFENGMFDLKRTEVEIELKDGKKVVVDAGVYVWNQSPNRLVAREDRAWKVEDLLGSSWFTGIIKKAEVEENFLEGDR</sequence>
<dbReference type="OrthoDB" id="1044435at2759"/>
<dbReference type="Gene3D" id="3.10.490.10">
    <property type="entry name" value="Gamma-glutamyl cyclotransferase-like"/>
    <property type="match status" value="1"/>
</dbReference>
<evidence type="ECO:0000313" key="5">
    <source>
        <dbReference type="EMBL" id="KAF2270019.1"/>
    </source>
</evidence>
<dbReference type="Pfam" id="PF06094">
    <property type="entry name" value="GGACT"/>
    <property type="match status" value="1"/>
</dbReference>